<dbReference type="eggNOG" id="COG0745">
    <property type="taxonomic scope" value="Bacteria"/>
</dbReference>
<dbReference type="InterPro" id="IPR039420">
    <property type="entry name" value="WalR-like"/>
</dbReference>
<dbReference type="GO" id="GO:0005829">
    <property type="term" value="C:cytosol"/>
    <property type="evidence" value="ECO:0007669"/>
    <property type="project" value="TreeGrafter"/>
</dbReference>
<feature type="DNA-binding region" description="OmpR/PhoB-type" evidence="5">
    <location>
        <begin position="130"/>
        <end position="227"/>
    </location>
</feature>
<dbReference type="PANTHER" id="PTHR48111">
    <property type="entry name" value="REGULATOR OF RPOS"/>
    <property type="match status" value="1"/>
</dbReference>
<dbReference type="HOGENOM" id="CLU_000445_30_3_9"/>
<dbReference type="CDD" id="cd00383">
    <property type="entry name" value="trans_reg_C"/>
    <property type="match status" value="1"/>
</dbReference>
<feature type="domain" description="OmpR/PhoB-type" evidence="7">
    <location>
        <begin position="130"/>
        <end position="227"/>
    </location>
</feature>
<keyword evidence="3" id="KW-0804">Transcription</keyword>
<evidence type="ECO:0000313" key="9">
    <source>
        <dbReference type="Proteomes" id="UP000004910"/>
    </source>
</evidence>
<dbReference type="SMART" id="SM00448">
    <property type="entry name" value="REC"/>
    <property type="match status" value="1"/>
</dbReference>
<dbReference type="AlphaFoldDB" id="B1BZY1"/>
<feature type="modified residue" description="4-aspartylphosphate" evidence="4">
    <location>
        <position position="58"/>
    </location>
</feature>
<reference evidence="8" key="2">
    <citation type="submission" date="2014-06" db="EMBL/GenBank/DDBJ databases">
        <title>Draft genome sequence of Clostridium spiroforme (DSM 1552).</title>
        <authorList>
            <person name="Sudarsanam P."/>
            <person name="Ley R."/>
            <person name="Guruge J."/>
            <person name="Turnbaugh P.J."/>
            <person name="Mahowald M."/>
            <person name="Liep D."/>
            <person name="Gordon J."/>
        </authorList>
    </citation>
    <scope>NUCLEOTIDE SEQUENCE</scope>
    <source>
        <strain evidence="8">DSM 1552</strain>
    </source>
</reference>
<dbReference type="SMART" id="SM00862">
    <property type="entry name" value="Trans_reg_C"/>
    <property type="match status" value="1"/>
</dbReference>
<evidence type="ECO:0000256" key="3">
    <source>
        <dbReference type="ARBA" id="ARBA00023163"/>
    </source>
</evidence>
<evidence type="ECO:0000256" key="4">
    <source>
        <dbReference type="PROSITE-ProRule" id="PRU00169"/>
    </source>
</evidence>
<accession>B1BZY1</accession>
<proteinExistence type="predicted"/>
<feature type="domain" description="Response regulatory" evidence="6">
    <location>
        <begin position="9"/>
        <end position="122"/>
    </location>
</feature>
<keyword evidence="4" id="KW-0597">Phosphoprotein</keyword>
<evidence type="ECO:0000313" key="8">
    <source>
        <dbReference type="EMBL" id="EDS75978.1"/>
    </source>
</evidence>
<dbReference type="GO" id="GO:0000976">
    <property type="term" value="F:transcription cis-regulatory region binding"/>
    <property type="evidence" value="ECO:0007669"/>
    <property type="project" value="TreeGrafter"/>
</dbReference>
<evidence type="ECO:0000259" key="7">
    <source>
        <dbReference type="PROSITE" id="PS51755"/>
    </source>
</evidence>
<keyword evidence="1" id="KW-0805">Transcription regulation</keyword>
<keyword evidence="9" id="KW-1185">Reference proteome</keyword>
<dbReference type="Pfam" id="PF00072">
    <property type="entry name" value="Response_reg"/>
    <property type="match status" value="1"/>
</dbReference>
<dbReference type="PROSITE" id="PS51755">
    <property type="entry name" value="OMPR_PHOB"/>
    <property type="match status" value="1"/>
</dbReference>
<dbReference type="GO" id="GO:0006355">
    <property type="term" value="P:regulation of DNA-templated transcription"/>
    <property type="evidence" value="ECO:0007669"/>
    <property type="project" value="InterPro"/>
</dbReference>
<evidence type="ECO:0000256" key="1">
    <source>
        <dbReference type="ARBA" id="ARBA00023015"/>
    </source>
</evidence>
<gene>
    <name evidence="8" type="ORF">CLOSPI_00508</name>
</gene>
<protein>
    <submittedName>
        <fullName evidence="8">Response regulator receiver domain protein</fullName>
    </submittedName>
</protein>
<dbReference type="InterPro" id="IPR001867">
    <property type="entry name" value="OmpR/PhoB-type_DNA-bd"/>
</dbReference>
<dbReference type="STRING" id="428126.CLOSPI_00508"/>
<evidence type="ECO:0000256" key="2">
    <source>
        <dbReference type="ARBA" id="ARBA00023125"/>
    </source>
</evidence>
<dbReference type="GO" id="GO:0000156">
    <property type="term" value="F:phosphorelay response regulator activity"/>
    <property type="evidence" value="ECO:0007669"/>
    <property type="project" value="TreeGrafter"/>
</dbReference>
<dbReference type="PANTHER" id="PTHR48111:SF43">
    <property type="entry name" value="STAGE 0 SPORULATION PROTEIN A HOMOLOG"/>
    <property type="match status" value="1"/>
</dbReference>
<dbReference type="GO" id="GO:0032993">
    <property type="term" value="C:protein-DNA complex"/>
    <property type="evidence" value="ECO:0007669"/>
    <property type="project" value="TreeGrafter"/>
</dbReference>
<dbReference type="InterPro" id="IPR036388">
    <property type="entry name" value="WH-like_DNA-bd_sf"/>
</dbReference>
<evidence type="ECO:0000256" key="5">
    <source>
        <dbReference type="PROSITE-ProRule" id="PRU01091"/>
    </source>
</evidence>
<dbReference type="Gene3D" id="3.40.50.2300">
    <property type="match status" value="1"/>
</dbReference>
<dbReference type="Pfam" id="PF00486">
    <property type="entry name" value="Trans_reg_C"/>
    <property type="match status" value="1"/>
</dbReference>
<reference evidence="8" key="1">
    <citation type="submission" date="2008-02" db="EMBL/GenBank/DDBJ databases">
        <authorList>
            <person name="Fulton L."/>
            <person name="Clifton S."/>
            <person name="Fulton B."/>
            <person name="Xu J."/>
            <person name="Minx P."/>
            <person name="Pepin K.H."/>
            <person name="Johnson M."/>
            <person name="Thiruvilangam P."/>
            <person name="Bhonagiri V."/>
            <person name="Nash W.E."/>
            <person name="Mardis E.R."/>
            <person name="Wilson R.K."/>
        </authorList>
    </citation>
    <scope>NUCLEOTIDE SEQUENCE [LARGE SCALE GENOMIC DNA]</scope>
    <source>
        <strain evidence="8">DSM 1552</strain>
    </source>
</reference>
<dbReference type="SUPFAM" id="SSF52172">
    <property type="entry name" value="CheY-like"/>
    <property type="match status" value="1"/>
</dbReference>
<comment type="caution">
    <text evidence="8">The sequence shown here is derived from an EMBL/GenBank/DDBJ whole genome shotgun (WGS) entry which is preliminary data.</text>
</comment>
<organism evidence="8 9">
    <name type="scientific">Thomasclavelia spiroformis DSM 1552</name>
    <dbReference type="NCBI Taxonomy" id="428126"/>
    <lineage>
        <taxon>Bacteria</taxon>
        <taxon>Bacillati</taxon>
        <taxon>Bacillota</taxon>
        <taxon>Erysipelotrichia</taxon>
        <taxon>Erysipelotrichales</taxon>
        <taxon>Coprobacillaceae</taxon>
        <taxon>Thomasclavelia</taxon>
    </lineage>
</organism>
<evidence type="ECO:0000259" key="6">
    <source>
        <dbReference type="PROSITE" id="PS50110"/>
    </source>
</evidence>
<name>B1BZY1_9FIRM</name>
<dbReference type="EMBL" id="ABIK02000004">
    <property type="protein sequence ID" value="EDS75978.1"/>
    <property type="molecule type" value="Genomic_DNA"/>
</dbReference>
<dbReference type="PROSITE" id="PS50110">
    <property type="entry name" value="RESPONSE_REGULATORY"/>
    <property type="match status" value="1"/>
</dbReference>
<keyword evidence="2 5" id="KW-0238">DNA-binding</keyword>
<dbReference type="InterPro" id="IPR001789">
    <property type="entry name" value="Sig_transdc_resp-reg_receiver"/>
</dbReference>
<sequence>MIKGKIMAEILIVEDEIKLRQELKVFLNNNGFKTKEIIDFDDTLKQMLCFDGDLILLDVNLPNVNGEFLCREYRKIANKPIIIVTSRNSELDELMCINYGADDFVTKPYNPLILLARIEAVLKRTNPKEELTINYQDICLDVSKSSIIKNNQVVDLSKNELKIFYYLLSHRGMIISREKLMSYLWDSDMFVDDNTLTVNINRLRKKLEDVGLKDVILTKRKQGYIIL</sequence>
<dbReference type="Gene3D" id="1.10.10.10">
    <property type="entry name" value="Winged helix-like DNA-binding domain superfamily/Winged helix DNA-binding domain"/>
    <property type="match status" value="1"/>
</dbReference>
<dbReference type="Proteomes" id="UP000004910">
    <property type="component" value="Unassembled WGS sequence"/>
</dbReference>
<dbReference type="InterPro" id="IPR011006">
    <property type="entry name" value="CheY-like_superfamily"/>
</dbReference>